<reference evidence="2 3" key="1">
    <citation type="journal article" date="2024" name="Chem. Sci.">
        <title>Discovery of megapolipeptins by genome mining of a Burkholderiales bacteria collection.</title>
        <authorList>
            <person name="Paulo B.S."/>
            <person name="Recchia M.J.J."/>
            <person name="Lee S."/>
            <person name="Fergusson C.H."/>
            <person name="Romanowski S.B."/>
            <person name="Hernandez A."/>
            <person name="Krull N."/>
            <person name="Liu D.Y."/>
            <person name="Cavanagh H."/>
            <person name="Bos A."/>
            <person name="Gray C.A."/>
            <person name="Murphy B.T."/>
            <person name="Linington R.G."/>
            <person name="Eustaquio A.S."/>
        </authorList>
    </citation>
    <scope>NUCLEOTIDE SEQUENCE [LARGE SCALE GENOMIC DNA]</scope>
    <source>
        <strain evidence="2 3">RL17-379-BIB-C</strain>
    </source>
</reference>
<name>A0ABW9C052_9BURK</name>
<keyword evidence="3" id="KW-1185">Reference proteome</keyword>
<accession>A0ABW9C052</accession>
<proteinExistence type="predicted"/>
<dbReference type="Proteomes" id="UP001629288">
    <property type="component" value="Unassembled WGS sequence"/>
</dbReference>
<organism evidence="2 3">
    <name type="scientific">Paraburkholderia strydomiana</name>
    <dbReference type="NCBI Taxonomy" id="1245417"/>
    <lineage>
        <taxon>Bacteria</taxon>
        <taxon>Pseudomonadati</taxon>
        <taxon>Pseudomonadota</taxon>
        <taxon>Betaproteobacteria</taxon>
        <taxon>Burkholderiales</taxon>
        <taxon>Burkholderiaceae</taxon>
        <taxon>Paraburkholderia</taxon>
    </lineage>
</organism>
<dbReference type="EMBL" id="JAQQDH010000003">
    <property type="protein sequence ID" value="MFM0444823.1"/>
    <property type="molecule type" value="Genomic_DNA"/>
</dbReference>
<gene>
    <name evidence="2" type="ORF">PQR00_14645</name>
</gene>
<comment type="caution">
    <text evidence="2">The sequence shown here is derived from an EMBL/GenBank/DDBJ whole genome shotgun (WGS) entry which is preliminary data.</text>
</comment>
<evidence type="ECO:0000313" key="3">
    <source>
        <dbReference type="Proteomes" id="UP001629288"/>
    </source>
</evidence>
<feature type="region of interest" description="Disordered" evidence="1">
    <location>
        <begin position="1"/>
        <end position="35"/>
    </location>
</feature>
<evidence type="ECO:0000313" key="2">
    <source>
        <dbReference type="EMBL" id="MFM0444823.1"/>
    </source>
</evidence>
<sequence>GGWPPPPGGAGGGGGGPPPPTAGIGQTSWGPTGFAIVGSARDAEGALATAREATRGMPHIECTIVTGRNRGATVRSAEARQHRRIDAA</sequence>
<protein>
    <submittedName>
        <fullName evidence="2">Uncharacterized protein</fullName>
    </submittedName>
</protein>
<feature type="non-terminal residue" evidence="2">
    <location>
        <position position="1"/>
    </location>
</feature>
<evidence type="ECO:0000256" key="1">
    <source>
        <dbReference type="SAM" id="MobiDB-lite"/>
    </source>
</evidence>